<proteinExistence type="predicted"/>
<name>I1XK48_METNJ</name>
<dbReference type="Proteomes" id="UP000009144">
    <property type="component" value="Chromosome"/>
</dbReference>
<accession>I1XK48</accession>
<organism evidence="1 2">
    <name type="scientific">Methylophaga nitratireducenticrescens</name>
    <dbReference type="NCBI Taxonomy" id="754476"/>
    <lineage>
        <taxon>Bacteria</taxon>
        <taxon>Pseudomonadati</taxon>
        <taxon>Pseudomonadota</taxon>
        <taxon>Gammaproteobacteria</taxon>
        <taxon>Thiotrichales</taxon>
        <taxon>Piscirickettsiaceae</taxon>
        <taxon>Methylophaga</taxon>
    </lineage>
</organism>
<dbReference type="HOGENOM" id="CLU_2396293_0_0_6"/>
<dbReference type="EMBL" id="CP003390">
    <property type="protein sequence ID" value="AFI84767.1"/>
    <property type="molecule type" value="Genomic_DNA"/>
</dbReference>
<evidence type="ECO:0000313" key="1">
    <source>
        <dbReference type="EMBL" id="AFI84767.1"/>
    </source>
</evidence>
<reference evidence="1 2" key="2">
    <citation type="journal article" date="2013" name="Int. J. Syst. Evol. Microbiol.">
        <title>Methylophaga nitratireducenticrescens sp. nov. and Methylophaga frappieri sp. nov., isolated from the biofilm of the methanol-fed denitrification system treating the seawater at the Montreal Biodome.</title>
        <authorList>
            <person name="Villeneuve C."/>
            <person name="Martineau C."/>
            <person name="Mauffrey F."/>
            <person name="Villemur R."/>
        </authorList>
    </citation>
    <scope>NUCLEOTIDE SEQUENCE [LARGE SCALE GENOMIC DNA]</scope>
    <source>
        <strain evidence="1 2">JAM1</strain>
    </source>
</reference>
<protein>
    <submittedName>
        <fullName evidence="1">Uncharacterized protein</fullName>
    </submittedName>
</protein>
<dbReference type="AlphaFoldDB" id="I1XK48"/>
<keyword evidence="2" id="KW-1185">Reference proteome</keyword>
<reference evidence="1 2" key="1">
    <citation type="journal article" date="2012" name="J. Bacteriol.">
        <title>Complete genome sequences of Methylophaga sp. strain JAM1 and Methylophaga sp. strain JAM7.</title>
        <authorList>
            <person name="Villeneuve C."/>
            <person name="Martineau C."/>
            <person name="Mauffrey F."/>
            <person name="Villemur R."/>
        </authorList>
    </citation>
    <scope>NUCLEOTIDE SEQUENCE [LARGE SCALE GENOMIC DNA]</scope>
    <source>
        <strain evidence="1 2">JAM1</strain>
    </source>
</reference>
<evidence type="ECO:0000313" key="2">
    <source>
        <dbReference type="Proteomes" id="UP000009144"/>
    </source>
</evidence>
<gene>
    <name evidence="1" type="ordered locus">Q7A_1950</name>
</gene>
<sequence length="93" mass="10785">MIEALADYFGVSIEPFVREDLSKRNPTELLIQRALMNLPALEAAELRSYLAVSNDLLELLSDKKYFDYRQRLIRALPSRRLLISKDNNADEDE</sequence>
<dbReference type="PATRIC" id="fig|754476.3.peg.1928"/>